<gene>
    <name evidence="1" type="ORF">C5S46_03660</name>
</gene>
<protein>
    <submittedName>
        <fullName evidence="1">Uncharacterized protein</fullName>
    </submittedName>
</protein>
<accession>A0AC61SBB3</accession>
<name>A0AC61SBB3_9EURY</name>
<proteinExistence type="predicted"/>
<evidence type="ECO:0000313" key="1">
    <source>
        <dbReference type="EMBL" id="TKY91858.1"/>
    </source>
</evidence>
<organism evidence="1 2">
    <name type="scientific">Candidatus Methanomarinus sp</name>
    <dbReference type="NCBI Taxonomy" id="3386244"/>
    <lineage>
        <taxon>Archaea</taxon>
        <taxon>Methanobacteriati</taxon>
        <taxon>Methanobacteriota</taxon>
        <taxon>Stenosarchaea group</taxon>
        <taxon>Methanomicrobia</taxon>
        <taxon>Methanosarcinales</taxon>
        <taxon>ANME-2 cluster</taxon>
        <taxon>Candidatus Methanocomedenaceae</taxon>
        <taxon>Candidatus Methanomarinus</taxon>
    </lineage>
</organism>
<evidence type="ECO:0000313" key="2">
    <source>
        <dbReference type="Proteomes" id="UP000315423"/>
    </source>
</evidence>
<reference evidence="1" key="1">
    <citation type="submission" date="2018-09" db="EMBL/GenBank/DDBJ databases">
        <title>A genomic encyclopedia of anaerobic methanotrophic archaea.</title>
        <authorList>
            <person name="Skennerton C.T."/>
            <person name="Chadwick G.L."/>
            <person name="Laso-Perez R."/>
            <person name="Leu A.O."/>
            <person name="Speth D.R."/>
            <person name="Yu H."/>
            <person name="Morgan-Lang C."/>
            <person name="Hatzenpichler R."/>
            <person name="Goudeau D."/>
            <person name="Malmstrom R."/>
            <person name="Woyke T."/>
            <person name="Hallam S."/>
            <person name="Tyson G.W."/>
            <person name="Wegener G."/>
            <person name="Boetius A."/>
            <person name="Orphan V.J."/>
        </authorList>
    </citation>
    <scope>NUCLEOTIDE SEQUENCE</scope>
    <source>
        <strain evidence="1">CONS3730D10UFb2</strain>
    </source>
</reference>
<comment type="caution">
    <text evidence="1">The sequence shown here is derived from an EMBL/GenBank/DDBJ whole genome shotgun (WGS) entry which is preliminary data.</text>
</comment>
<dbReference type="Proteomes" id="UP000315423">
    <property type="component" value="Unassembled WGS sequence"/>
</dbReference>
<sequence length="349" mass="38144">MSRRLLILGSLFLLLVVPAQAAIPEYFDIGSNYYTVYGYPNLSISVLGDSEFSRGDTVTLVINIMNKGIITGFKSEKSIDTVDETEQKLQQTEMQYEAQKTTAIGIIATLVSLDPSVKVKSGQQEAGTLVSGQQSEEPVMFTIEIANNAPAGPYPLLLNLLYGYQENVQLDGEDETDLGITDMEVGLWYEIRSQNITLPVFVEQEADFEVKNVSGTLRAGEQGLVNVIYKNIGELPVRDATVRISTSDPFSTTDDQAFIGFMAPGGSAEAIFNIKVDDIATSKMYGINSEIKYEDVDGHEKVSDTVKMKVNVFPGLSTSEKLGNYVGIIVIGVLVILVCLGVLVYKKMK</sequence>
<dbReference type="EMBL" id="QYBA01000119">
    <property type="protein sequence ID" value="TKY91858.1"/>
    <property type="molecule type" value="Genomic_DNA"/>
</dbReference>